<keyword evidence="2" id="KW-1185">Reference proteome</keyword>
<dbReference type="OrthoDB" id="10625026at2759"/>
<dbReference type="Proteomes" id="UP000243081">
    <property type="component" value="Unassembled WGS sequence"/>
</dbReference>
<dbReference type="AlphaFoldDB" id="A0A179I341"/>
<gene>
    <name evidence="1" type="ORF">LLEC1_01569</name>
</gene>
<reference evidence="1 2" key="1">
    <citation type="submission" date="2016-03" db="EMBL/GenBank/DDBJ databases">
        <title>Fine-scale spatial genetic structure of a fungal parasite of coffee scale insects.</title>
        <authorList>
            <person name="Jackson D."/>
            <person name="Zemenick K.A."/>
            <person name="Malloure B."/>
            <person name="Quandt C.A."/>
            <person name="James T.Y."/>
        </authorList>
    </citation>
    <scope>NUCLEOTIDE SEQUENCE [LARGE SCALE GENOMIC DNA]</scope>
    <source>
        <strain evidence="1 2">UM487</strain>
    </source>
</reference>
<dbReference type="EMBL" id="LUKN01004471">
    <property type="protein sequence ID" value="OAQ95953.1"/>
    <property type="molecule type" value="Genomic_DNA"/>
</dbReference>
<evidence type="ECO:0000313" key="2">
    <source>
        <dbReference type="Proteomes" id="UP000243081"/>
    </source>
</evidence>
<proteinExistence type="predicted"/>
<comment type="caution">
    <text evidence="1">The sequence shown here is derived from an EMBL/GenBank/DDBJ whole genome shotgun (WGS) entry which is preliminary data.</text>
</comment>
<evidence type="ECO:0000313" key="1">
    <source>
        <dbReference type="EMBL" id="OAQ95953.1"/>
    </source>
</evidence>
<accession>A0A179I341</accession>
<protein>
    <submittedName>
        <fullName evidence="1">Uncharacterized protein</fullName>
    </submittedName>
</protein>
<organism evidence="1 2">
    <name type="scientific">Cordyceps confragosa</name>
    <name type="common">Lecanicillium lecanii</name>
    <dbReference type="NCBI Taxonomy" id="2714763"/>
    <lineage>
        <taxon>Eukaryota</taxon>
        <taxon>Fungi</taxon>
        <taxon>Dikarya</taxon>
        <taxon>Ascomycota</taxon>
        <taxon>Pezizomycotina</taxon>
        <taxon>Sordariomycetes</taxon>
        <taxon>Hypocreomycetidae</taxon>
        <taxon>Hypocreales</taxon>
        <taxon>Cordycipitaceae</taxon>
        <taxon>Akanthomyces</taxon>
    </lineage>
</organism>
<name>A0A179I341_CORDF</name>
<sequence>MLQYDVRGKLSWTDCAAIRGVVESSCVRIRRRAEFSLARDHLSSYPALSKSSKKSFPMPSSCTSSCFVCIYCREQSIEVEKNLRDLGHCKRLCVALIRYRGILPVSGIAVVIESVQAIRGENFLWGEKPYGKRGTAHVTISHLIEPSVGRGRPPCC</sequence>